<gene>
    <name evidence="6" type="ORF">GYMLUDRAFT_41315</name>
</gene>
<feature type="transmembrane region" description="Helical" evidence="5">
    <location>
        <begin position="214"/>
        <end position="235"/>
    </location>
</feature>
<evidence type="ECO:0000256" key="5">
    <source>
        <dbReference type="SAM" id="Phobius"/>
    </source>
</evidence>
<keyword evidence="4 5" id="KW-0472">Membrane</keyword>
<proteinExistence type="predicted"/>
<dbReference type="PANTHER" id="PTHR23507:SF1">
    <property type="entry name" value="FI18259P1-RELATED"/>
    <property type="match status" value="1"/>
</dbReference>
<comment type="subcellular location">
    <subcellularLocation>
        <location evidence="1">Membrane</location>
        <topology evidence="1">Multi-pass membrane protein</topology>
    </subcellularLocation>
</comment>
<feature type="transmembrane region" description="Helical" evidence="5">
    <location>
        <begin position="183"/>
        <end position="202"/>
    </location>
</feature>
<evidence type="ECO:0000313" key="6">
    <source>
        <dbReference type="EMBL" id="KIK63015.1"/>
    </source>
</evidence>
<dbReference type="HOGENOM" id="CLU_017517_1_0_1"/>
<evidence type="ECO:0000256" key="3">
    <source>
        <dbReference type="ARBA" id="ARBA00022989"/>
    </source>
</evidence>
<feature type="transmembrane region" description="Helical" evidence="5">
    <location>
        <begin position="482"/>
        <end position="501"/>
    </location>
</feature>
<dbReference type="Proteomes" id="UP000053593">
    <property type="component" value="Unassembled WGS sequence"/>
</dbReference>
<name>A0A0D0BGL9_9AGAR</name>
<dbReference type="GO" id="GO:0022857">
    <property type="term" value="F:transmembrane transporter activity"/>
    <property type="evidence" value="ECO:0007669"/>
    <property type="project" value="InterPro"/>
</dbReference>
<protein>
    <recommendedName>
        <fullName evidence="8">MFS general substrate transporter</fullName>
    </recommendedName>
</protein>
<keyword evidence="7" id="KW-1185">Reference proteome</keyword>
<reference evidence="6 7" key="1">
    <citation type="submission" date="2014-04" db="EMBL/GenBank/DDBJ databases">
        <title>Evolutionary Origins and Diversification of the Mycorrhizal Mutualists.</title>
        <authorList>
            <consortium name="DOE Joint Genome Institute"/>
            <consortium name="Mycorrhizal Genomics Consortium"/>
            <person name="Kohler A."/>
            <person name="Kuo A."/>
            <person name="Nagy L.G."/>
            <person name="Floudas D."/>
            <person name="Copeland A."/>
            <person name="Barry K.W."/>
            <person name="Cichocki N."/>
            <person name="Veneault-Fourrey C."/>
            <person name="LaButti K."/>
            <person name="Lindquist E.A."/>
            <person name="Lipzen A."/>
            <person name="Lundell T."/>
            <person name="Morin E."/>
            <person name="Murat C."/>
            <person name="Riley R."/>
            <person name="Ohm R."/>
            <person name="Sun H."/>
            <person name="Tunlid A."/>
            <person name="Henrissat B."/>
            <person name="Grigoriev I.V."/>
            <person name="Hibbett D.S."/>
            <person name="Martin F."/>
        </authorList>
    </citation>
    <scope>NUCLEOTIDE SEQUENCE [LARGE SCALE GENOMIC DNA]</scope>
    <source>
        <strain evidence="6 7">FD-317 M1</strain>
    </source>
</reference>
<evidence type="ECO:0000256" key="2">
    <source>
        <dbReference type="ARBA" id="ARBA00022692"/>
    </source>
</evidence>
<feature type="transmembrane region" description="Helical" evidence="5">
    <location>
        <begin position="346"/>
        <end position="364"/>
    </location>
</feature>
<evidence type="ECO:0008006" key="8">
    <source>
        <dbReference type="Google" id="ProtNLM"/>
    </source>
</evidence>
<dbReference type="AlphaFoldDB" id="A0A0D0BGL9"/>
<feature type="transmembrane region" description="Helical" evidence="5">
    <location>
        <begin position="303"/>
        <end position="326"/>
    </location>
</feature>
<keyword evidence="3 5" id="KW-1133">Transmembrane helix</keyword>
<dbReference type="EMBL" id="KN834765">
    <property type="protein sequence ID" value="KIK63015.1"/>
    <property type="molecule type" value="Genomic_DNA"/>
</dbReference>
<feature type="transmembrane region" description="Helical" evidence="5">
    <location>
        <begin position="449"/>
        <end position="470"/>
    </location>
</feature>
<evidence type="ECO:0000256" key="1">
    <source>
        <dbReference type="ARBA" id="ARBA00004141"/>
    </source>
</evidence>
<dbReference type="InterPro" id="IPR036259">
    <property type="entry name" value="MFS_trans_sf"/>
</dbReference>
<organism evidence="6 7">
    <name type="scientific">Collybiopsis luxurians FD-317 M1</name>
    <dbReference type="NCBI Taxonomy" id="944289"/>
    <lineage>
        <taxon>Eukaryota</taxon>
        <taxon>Fungi</taxon>
        <taxon>Dikarya</taxon>
        <taxon>Basidiomycota</taxon>
        <taxon>Agaricomycotina</taxon>
        <taxon>Agaricomycetes</taxon>
        <taxon>Agaricomycetidae</taxon>
        <taxon>Agaricales</taxon>
        <taxon>Marasmiineae</taxon>
        <taxon>Omphalotaceae</taxon>
        <taxon>Collybiopsis</taxon>
        <taxon>Collybiopsis luxurians</taxon>
    </lineage>
</organism>
<feature type="transmembrane region" description="Helical" evidence="5">
    <location>
        <begin position="152"/>
        <end position="171"/>
    </location>
</feature>
<dbReference type="InterPro" id="IPR011701">
    <property type="entry name" value="MFS"/>
</dbReference>
<evidence type="ECO:0000313" key="7">
    <source>
        <dbReference type="Proteomes" id="UP000053593"/>
    </source>
</evidence>
<evidence type="ECO:0000256" key="4">
    <source>
        <dbReference type="ARBA" id="ARBA00023136"/>
    </source>
</evidence>
<feature type="transmembrane region" description="Helical" evidence="5">
    <location>
        <begin position="114"/>
        <end position="132"/>
    </location>
</feature>
<keyword evidence="2 5" id="KW-0812">Transmembrane</keyword>
<dbReference type="Gene3D" id="1.20.1250.20">
    <property type="entry name" value="MFS general substrate transporter like domains"/>
    <property type="match status" value="1"/>
</dbReference>
<sequence length="513" mass="55695">MPPSDSQSEDEPLLSTNQFYSARHSSRPSPYWLIPVVMVSSMARGLSMAPRVQVYNDIACRALGIAADACKSSSDAQGRAANIQAYVTTVMSLLSAIATGPWSRWGDFRGRKPLLFLTLSGALSMELVYLLVTRENTPFYDFAEQFIIVGPVLDGLAGGISAFNGAVHAYTSDCTAAGSRARIFSFLQGMTFIGLAIGPWLGSFITGPDAPNPYIQFYASSIMYALLMAFVAFILPESLDKKYQPLSESSPTDSVHYRRRRPLWVTVKSGLTELLTGLVTPVSIFIPRTITNHEGSRKKDWNLTFAGGALFLYLVSTGIFSIKYLYAKHIYTWSADELGHYMSLLWITRAINLLIVLPLIVHYFKPKHQPNDPLSIWSELRFDKLLAQASVLVDGTADALVAIVPSSSQAAYVAFSCLSSFTSGGNPTLHSLGAVCLHSSGRSSEVGSLFGAMAVLSATAHVISPTMYAVTYGSTVGTFPQTIFVLAASLLGSSVILLAFIRIRNRITLATEL</sequence>
<dbReference type="SUPFAM" id="SSF103473">
    <property type="entry name" value="MFS general substrate transporter"/>
    <property type="match status" value="1"/>
</dbReference>
<accession>A0A0D0BGL9</accession>
<dbReference type="PANTHER" id="PTHR23507">
    <property type="entry name" value="ZGC:174356"/>
    <property type="match status" value="1"/>
</dbReference>
<feature type="transmembrane region" description="Helical" evidence="5">
    <location>
        <begin position="83"/>
        <end position="102"/>
    </location>
</feature>
<dbReference type="GO" id="GO:0016020">
    <property type="term" value="C:membrane"/>
    <property type="evidence" value="ECO:0007669"/>
    <property type="project" value="UniProtKB-SubCell"/>
</dbReference>
<dbReference type="Pfam" id="PF07690">
    <property type="entry name" value="MFS_1"/>
    <property type="match status" value="1"/>
</dbReference>
<dbReference type="OrthoDB" id="3026777at2759"/>